<dbReference type="Proteomes" id="UP001497680">
    <property type="component" value="Unassembled WGS sequence"/>
</dbReference>
<accession>A0ACC0CIR8</accession>
<reference evidence="1 2" key="1">
    <citation type="journal article" date="2022" name="New Phytol.">
        <title>Ecological generalism drives hyperdiversity of secondary metabolite gene clusters in xylarialean endophytes.</title>
        <authorList>
            <person name="Franco M.E.E."/>
            <person name="Wisecaver J.H."/>
            <person name="Arnold A.E."/>
            <person name="Ju Y.M."/>
            <person name="Slot J.C."/>
            <person name="Ahrendt S."/>
            <person name="Moore L.P."/>
            <person name="Eastman K.E."/>
            <person name="Scott K."/>
            <person name="Konkel Z."/>
            <person name="Mondo S.J."/>
            <person name="Kuo A."/>
            <person name="Hayes R.D."/>
            <person name="Haridas S."/>
            <person name="Andreopoulos B."/>
            <person name="Riley R."/>
            <person name="LaButti K."/>
            <person name="Pangilinan J."/>
            <person name="Lipzen A."/>
            <person name="Amirebrahimi M."/>
            <person name="Yan J."/>
            <person name="Adam C."/>
            <person name="Keymanesh K."/>
            <person name="Ng V."/>
            <person name="Louie K."/>
            <person name="Northen T."/>
            <person name="Drula E."/>
            <person name="Henrissat B."/>
            <person name="Hsieh H.M."/>
            <person name="Youens-Clark K."/>
            <person name="Lutzoni F."/>
            <person name="Miadlikowska J."/>
            <person name="Eastwood D.C."/>
            <person name="Hamelin R.C."/>
            <person name="Grigoriev I.V."/>
            <person name="U'Ren J.M."/>
        </authorList>
    </citation>
    <scope>NUCLEOTIDE SEQUENCE [LARGE SCALE GENOMIC DNA]</scope>
    <source>
        <strain evidence="1 2">ER1909</strain>
    </source>
</reference>
<proteinExistence type="predicted"/>
<sequence length="67" mass="7369">MALTTHAYSCYGTLYSSSVALTPWKFQGLCDPPPLFGILGLSSLLAIILYLCWFLVTGLTSFHNHCI</sequence>
<gene>
    <name evidence="1" type="ORF">F4821DRAFT_251905</name>
</gene>
<name>A0ACC0CIR8_9PEZI</name>
<evidence type="ECO:0000313" key="2">
    <source>
        <dbReference type="Proteomes" id="UP001497680"/>
    </source>
</evidence>
<comment type="caution">
    <text evidence="1">The sequence shown here is derived from an EMBL/GenBank/DDBJ whole genome shotgun (WGS) entry which is preliminary data.</text>
</comment>
<dbReference type="EMBL" id="MU394462">
    <property type="protein sequence ID" value="KAI6080257.1"/>
    <property type="molecule type" value="Genomic_DNA"/>
</dbReference>
<protein>
    <submittedName>
        <fullName evidence="1">Uncharacterized protein</fullName>
    </submittedName>
</protein>
<organism evidence="1 2">
    <name type="scientific">Hypoxylon rubiginosum</name>
    <dbReference type="NCBI Taxonomy" id="110542"/>
    <lineage>
        <taxon>Eukaryota</taxon>
        <taxon>Fungi</taxon>
        <taxon>Dikarya</taxon>
        <taxon>Ascomycota</taxon>
        <taxon>Pezizomycotina</taxon>
        <taxon>Sordariomycetes</taxon>
        <taxon>Xylariomycetidae</taxon>
        <taxon>Xylariales</taxon>
        <taxon>Hypoxylaceae</taxon>
        <taxon>Hypoxylon</taxon>
    </lineage>
</organism>
<evidence type="ECO:0000313" key="1">
    <source>
        <dbReference type="EMBL" id="KAI6080257.1"/>
    </source>
</evidence>
<keyword evidence="2" id="KW-1185">Reference proteome</keyword>
<feature type="non-terminal residue" evidence="1">
    <location>
        <position position="67"/>
    </location>
</feature>